<dbReference type="SUPFAM" id="SSF53335">
    <property type="entry name" value="S-adenosyl-L-methionine-dependent methyltransferases"/>
    <property type="match status" value="1"/>
</dbReference>
<evidence type="ECO:0000259" key="1">
    <source>
        <dbReference type="Pfam" id="PF08241"/>
    </source>
</evidence>
<dbReference type="AlphaFoldDB" id="Q2RP81"/>
<dbReference type="eggNOG" id="COG2226">
    <property type="taxonomic scope" value="Bacteria"/>
</dbReference>
<dbReference type="InterPro" id="IPR029063">
    <property type="entry name" value="SAM-dependent_MTases_sf"/>
</dbReference>
<proteinExistence type="predicted"/>
<dbReference type="PATRIC" id="fig|269796.9.peg.3386"/>
<keyword evidence="3" id="KW-1185">Reference proteome</keyword>
<dbReference type="Proteomes" id="UP000001929">
    <property type="component" value="Chromosome"/>
</dbReference>
<name>Q2RP81_RHORT</name>
<protein>
    <recommendedName>
        <fullName evidence="1">Methyltransferase type 11 domain-containing protein</fullName>
    </recommendedName>
</protein>
<evidence type="ECO:0000313" key="2">
    <source>
        <dbReference type="EMBL" id="ABC24064.1"/>
    </source>
</evidence>
<dbReference type="GO" id="GO:0008757">
    <property type="term" value="F:S-adenosylmethionine-dependent methyltransferase activity"/>
    <property type="evidence" value="ECO:0007669"/>
    <property type="project" value="InterPro"/>
</dbReference>
<evidence type="ECO:0000313" key="3">
    <source>
        <dbReference type="Proteomes" id="UP000001929"/>
    </source>
</evidence>
<reference evidence="2 3" key="1">
    <citation type="journal article" date="2011" name="Stand. Genomic Sci.">
        <title>Complete genome sequence of Rhodospirillum rubrum type strain (S1).</title>
        <authorList>
            <person name="Munk A.C."/>
            <person name="Copeland A."/>
            <person name="Lucas S."/>
            <person name="Lapidus A."/>
            <person name="Del Rio T.G."/>
            <person name="Barry K."/>
            <person name="Detter J.C."/>
            <person name="Hammon N."/>
            <person name="Israni S."/>
            <person name="Pitluck S."/>
            <person name="Brettin T."/>
            <person name="Bruce D."/>
            <person name="Han C."/>
            <person name="Tapia R."/>
            <person name="Gilna P."/>
            <person name="Schmutz J."/>
            <person name="Larimer F."/>
            <person name="Land M."/>
            <person name="Kyrpides N.C."/>
            <person name="Mavromatis K."/>
            <person name="Richardson P."/>
            <person name="Rohde M."/>
            <person name="Goker M."/>
            <person name="Klenk H.P."/>
            <person name="Zhang Y."/>
            <person name="Roberts G.P."/>
            <person name="Reslewic S."/>
            <person name="Schwartz D.C."/>
        </authorList>
    </citation>
    <scope>NUCLEOTIDE SEQUENCE [LARGE SCALE GENOMIC DNA]</scope>
    <source>
        <strain evidence="3">ATCC 11170 / ATH 1.1.1 / DSM 467 / LMG 4362 / NCIMB 8255 / S1</strain>
    </source>
</reference>
<dbReference type="EMBL" id="CP000230">
    <property type="protein sequence ID" value="ABC24064.1"/>
    <property type="molecule type" value="Genomic_DNA"/>
</dbReference>
<feature type="domain" description="Methyltransferase type 11" evidence="1">
    <location>
        <begin position="81"/>
        <end position="133"/>
    </location>
</feature>
<dbReference type="EnsemblBacteria" id="ABC24064">
    <property type="protein sequence ID" value="ABC24064"/>
    <property type="gene ID" value="Rru_A3269"/>
</dbReference>
<gene>
    <name evidence="2" type="ordered locus">Rru_A3269</name>
</gene>
<dbReference type="STRING" id="269796.Rru_A3269"/>
<sequence>MIGPMWSDVIDLRDFYATSQGQLTRRLIGRSLRALWPEVRGCRVLGLGYAVPFLQPFADEAERVVAMMPAPMGAVRWPSVGPVQGALADELELPLPDRSIDRLLLIHGLEFADHAHGLLRECWRVLADNGRLMVVVPNRRATWARMERSPFANGQPYSEGQLTRLLRDRLFTPIASSTALFMPPSRSRMVMGSASLLEQIGCRLFPAFGGVVVVDCAKQIAAPVLRSAVASRRVYVGVGLSQPLQGSSRAGFKNPAPFTGVDGS</sequence>
<dbReference type="InterPro" id="IPR013216">
    <property type="entry name" value="Methyltransf_11"/>
</dbReference>
<dbReference type="Pfam" id="PF08241">
    <property type="entry name" value="Methyltransf_11"/>
    <property type="match status" value="1"/>
</dbReference>
<dbReference type="RefSeq" id="WP_011391017.1">
    <property type="nucleotide sequence ID" value="NC_007643.1"/>
</dbReference>
<dbReference type="Gene3D" id="3.40.50.150">
    <property type="entry name" value="Vaccinia Virus protein VP39"/>
    <property type="match status" value="1"/>
</dbReference>
<dbReference type="KEGG" id="rru:Rru_A3269"/>
<dbReference type="PhylomeDB" id="Q2RP81"/>
<organism evidence="2 3">
    <name type="scientific">Rhodospirillum rubrum (strain ATCC 11170 / ATH 1.1.1 / DSM 467 / LMG 4362 / NCIMB 8255 / S1)</name>
    <dbReference type="NCBI Taxonomy" id="269796"/>
    <lineage>
        <taxon>Bacteria</taxon>
        <taxon>Pseudomonadati</taxon>
        <taxon>Pseudomonadota</taxon>
        <taxon>Alphaproteobacteria</taxon>
        <taxon>Rhodospirillales</taxon>
        <taxon>Rhodospirillaceae</taxon>
        <taxon>Rhodospirillum</taxon>
    </lineage>
</organism>
<accession>Q2RP81</accession>
<dbReference type="HOGENOM" id="CLU_048277_0_0_5"/>